<accession>A0A4Y2PBL8</accession>
<dbReference type="PROSITE" id="PS50097">
    <property type="entry name" value="BTB"/>
    <property type="match status" value="1"/>
</dbReference>
<dbReference type="InterPro" id="IPR000210">
    <property type="entry name" value="BTB/POZ_dom"/>
</dbReference>
<dbReference type="CDD" id="cd18186">
    <property type="entry name" value="BTB_POZ_ZBTB_KLHL-like"/>
    <property type="match status" value="1"/>
</dbReference>
<dbReference type="CDD" id="cd00121">
    <property type="entry name" value="MATH"/>
    <property type="match status" value="1"/>
</dbReference>
<dbReference type="InterPro" id="IPR002083">
    <property type="entry name" value="MATH/TRAF_dom"/>
</dbReference>
<protein>
    <submittedName>
        <fullName evidence="3">Speckle-type POZ protein</fullName>
    </submittedName>
</protein>
<dbReference type="SUPFAM" id="SSF54695">
    <property type="entry name" value="POZ domain"/>
    <property type="match status" value="1"/>
</dbReference>
<organism evidence="3 4">
    <name type="scientific">Araneus ventricosus</name>
    <name type="common">Orbweaver spider</name>
    <name type="synonym">Epeira ventricosa</name>
    <dbReference type="NCBI Taxonomy" id="182803"/>
    <lineage>
        <taxon>Eukaryota</taxon>
        <taxon>Metazoa</taxon>
        <taxon>Ecdysozoa</taxon>
        <taxon>Arthropoda</taxon>
        <taxon>Chelicerata</taxon>
        <taxon>Arachnida</taxon>
        <taxon>Araneae</taxon>
        <taxon>Araneomorphae</taxon>
        <taxon>Entelegynae</taxon>
        <taxon>Araneoidea</taxon>
        <taxon>Araneidae</taxon>
        <taxon>Araneus</taxon>
    </lineage>
</organism>
<dbReference type="Gene3D" id="6.10.250.3030">
    <property type="match status" value="1"/>
</dbReference>
<dbReference type="EMBL" id="BGPR01010898">
    <property type="protein sequence ID" value="GBN48621.1"/>
    <property type="molecule type" value="Genomic_DNA"/>
</dbReference>
<dbReference type="SMART" id="SM00225">
    <property type="entry name" value="BTB"/>
    <property type="match status" value="1"/>
</dbReference>
<reference evidence="3 4" key="1">
    <citation type="journal article" date="2019" name="Sci. Rep.">
        <title>Orb-weaving spider Araneus ventricosus genome elucidates the spidroin gene catalogue.</title>
        <authorList>
            <person name="Kono N."/>
            <person name="Nakamura H."/>
            <person name="Ohtoshi R."/>
            <person name="Moran D.A.P."/>
            <person name="Shinohara A."/>
            <person name="Yoshida Y."/>
            <person name="Fujiwara M."/>
            <person name="Mori M."/>
            <person name="Tomita M."/>
            <person name="Arakawa K."/>
        </authorList>
    </citation>
    <scope>NUCLEOTIDE SEQUENCE [LARGE SCALE GENOMIC DNA]</scope>
</reference>
<dbReference type="AlphaFoldDB" id="A0A4Y2PBL8"/>
<gene>
    <name evidence="3" type="primary">spop_157</name>
    <name evidence="3" type="ORF">AVEN_199067_1</name>
</gene>
<evidence type="ECO:0000313" key="4">
    <source>
        <dbReference type="Proteomes" id="UP000499080"/>
    </source>
</evidence>
<dbReference type="OrthoDB" id="6408997at2759"/>
<dbReference type="Pfam" id="PF00651">
    <property type="entry name" value="BTB"/>
    <property type="match status" value="1"/>
</dbReference>
<dbReference type="PROSITE" id="PS50144">
    <property type="entry name" value="MATH"/>
    <property type="match status" value="1"/>
</dbReference>
<dbReference type="InterPro" id="IPR011333">
    <property type="entry name" value="SKP1/BTB/POZ_sf"/>
</dbReference>
<feature type="domain" description="MATH" evidence="2">
    <location>
        <begin position="13"/>
        <end position="136"/>
    </location>
</feature>
<name>A0A4Y2PBL8_ARAVE</name>
<keyword evidence="4" id="KW-1185">Reference proteome</keyword>
<proteinExistence type="predicted"/>
<dbReference type="Gene3D" id="3.30.710.10">
    <property type="entry name" value="Potassium Channel Kv1.1, Chain A"/>
    <property type="match status" value="1"/>
</dbReference>
<evidence type="ECO:0000313" key="3">
    <source>
        <dbReference type="EMBL" id="GBN48621.1"/>
    </source>
</evidence>
<dbReference type="GO" id="GO:0030163">
    <property type="term" value="P:protein catabolic process"/>
    <property type="evidence" value="ECO:0007669"/>
    <property type="project" value="UniProtKB-ARBA"/>
</dbReference>
<dbReference type="Gene3D" id="2.60.210.10">
    <property type="entry name" value="Apoptosis, Tumor Necrosis Factor Receptor Associated Protein 2, Chain A"/>
    <property type="match status" value="1"/>
</dbReference>
<evidence type="ECO:0000259" key="1">
    <source>
        <dbReference type="PROSITE" id="PS50097"/>
    </source>
</evidence>
<comment type="caution">
    <text evidence="3">The sequence shown here is derived from an EMBL/GenBank/DDBJ whole genome shotgun (WGS) entry which is preliminary data.</text>
</comment>
<dbReference type="InterPro" id="IPR008974">
    <property type="entry name" value="TRAF-like"/>
</dbReference>
<dbReference type="PANTHER" id="PTHR24413">
    <property type="entry name" value="SPECKLE-TYPE POZ PROTEIN"/>
    <property type="match status" value="1"/>
</dbReference>
<feature type="domain" description="BTB" evidence="1">
    <location>
        <begin position="347"/>
        <end position="413"/>
    </location>
</feature>
<dbReference type="Proteomes" id="UP000499080">
    <property type="component" value="Unassembled WGS sequence"/>
</dbReference>
<evidence type="ECO:0000259" key="2">
    <source>
        <dbReference type="PROSITE" id="PS50144"/>
    </source>
</evidence>
<dbReference type="SUPFAM" id="SSF49599">
    <property type="entry name" value="TRAF domain-like"/>
    <property type="match status" value="1"/>
</dbReference>
<sequence>MAATASNFERKAHFTFIWAIENASALLVSEVESPTFMVQSIEKTEWKLEVFDVLQLNSIELSIQNEKDSGTDDIEIEFELSFLAADGSILETKVFEKQFLRMDRNWISLILKHNDVFLQRRAEFLPNDTLTIRCRMWRTDTEILRPDTCFARTRLGMDRRCFIWAIGEFSSLQPGQKRTRVVNPTSLGSPQLILNLFISEMNGKNYLNIQIVQNVATKFHNIFCKFCLLDTDGRVAHSVETEDIISMEEEGLREVYTFREFFEKDKTVIGEASLLLNDVLSLRCDFQIEADPVWSRIENYRYLNLDNLEEIMTEKPEMHLGEPGECFTESCPFKTAFEDLYGDESLTDIILTIGEMSFPAHKNVMSVRSPMFKTMFTHAMRKKRKVVEITDLNADTLNRLLLYIYKDTVEELQWESAIDLFRAADKYQLLDLRKKCSFFLKSNLSLTNVGNILLLADVYEDGDLRKAAKDFISEHGMEIFVSNT</sequence>